<protein>
    <submittedName>
        <fullName evidence="2">WciD</fullName>
    </submittedName>
</protein>
<dbReference type="CDD" id="cd00761">
    <property type="entry name" value="Glyco_tranf_GTA_type"/>
    <property type="match status" value="1"/>
</dbReference>
<name>A0A1I9VZ12_STREE</name>
<reference evidence="2" key="1">
    <citation type="submission" date="2016-03" db="EMBL/GenBank/DDBJ databases">
        <title>Serotype 33A Variants.</title>
        <authorList>
            <person name="Spencer B.L."/>
            <person name="Nahm M.H."/>
        </authorList>
    </citation>
    <scope>NUCLEOTIDE SEQUENCE</scope>
    <source>
        <strain evidence="3">BLS102</strain>
        <strain evidence="2">CDC3052-06</strain>
    </source>
</reference>
<evidence type="ECO:0000313" key="3">
    <source>
        <dbReference type="EMBL" id="APA19490.1"/>
    </source>
</evidence>
<sequence length="332" mass="39252">MTKKKNTGKILTVVVPSYNAENYLQETMPTILSAKNIERVELLIVNDGSTDRTEEIARQFEREYEGIVRVISKENCGHGSAVNVGIENAVGNYFKVVDADDWVNTNNLEDLIVFLSEVDVDQVLSPYDKIFVNYRGDIEREEECNEFSQVENEVIYSAEEFYTRIKQTVGMHSITVKTSLLQENNIRLSEKMFYVDMEYIVYMLPYVKKVVLFDKSIYRYRLGTETQSISMASYIKNRDMHKQVIYHLVDFYNQMRSSAVLRRITWKLILNLIRQQWIIYFNLSKKEGKNSECFEFDNWLIKEGRIKKIPLYFFKAVKYIRFKVKYFLGIRK</sequence>
<dbReference type="GO" id="GO:0016758">
    <property type="term" value="F:hexosyltransferase activity"/>
    <property type="evidence" value="ECO:0007669"/>
    <property type="project" value="UniProtKB-ARBA"/>
</dbReference>
<dbReference type="EMBL" id="KU985235">
    <property type="protein sequence ID" value="APA19474.1"/>
    <property type="molecule type" value="Genomic_DNA"/>
</dbReference>
<dbReference type="Gene3D" id="3.90.550.10">
    <property type="entry name" value="Spore Coat Polysaccharide Biosynthesis Protein SpsA, Chain A"/>
    <property type="match status" value="1"/>
</dbReference>
<dbReference type="InterPro" id="IPR001173">
    <property type="entry name" value="Glyco_trans_2-like"/>
</dbReference>
<dbReference type="PANTHER" id="PTHR22916:SF3">
    <property type="entry name" value="UDP-GLCNAC:BETAGAL BETA-1,3-N-ACETYLGLUCOSAMINYLTRANSFERASE-LIKE PROTEIN 1"/>
    <property type="match status" value="1"/>
</dbReference>
<dbReference type="RefSeq" id="WP_078158754.1">
    <property type="nucleotide sequence ID" value="NZ_CIEE02000096.1"/>
</dbReference>
<dbReference type="Pfam" id="PF00535">
    <property type="entry name" value="Glycos_transf_2"/>
    <property type="match status" value="1"/>
</dbReference>
<dbReference type="EMBL" id="KU985236">
    <property type="protein sequence ID" value="APA19490.1"/>
    <property type="molecule type" value="Genomic_DNA"/>
</dbReference>
<feature type="domain" description="Glycosyltransferase 2-like" evidence="1">
    <location>
        <begin position="12"/>
        <end position="150"/>
    </location>
</feature>
<evidence type="ECO:0000259" key="1">
    <source>
        <dbReference type="Pfam" id="PF00535"/>
    </source>
</evidence>
<dbReference type="PANTHER" id="PTHR22916">
    <property type="entry name" value="GLYCOSYLTRANSFERASE"/>
    <property type="match status" value="1"/>
</dbReference>
<accession>A0A1I9VZ12</accession>
<proteinExistence type="predicted"/>
<organism evidence="2">
    <name type="scientific">Streptococcus pneumoniae</name>
    <dbReference type="NCBI Taxonomy" id="1313"/>
    <lineage>
        <taxon>Bacteria</taxon>
        <taxon>Bacillati</taxon>
        <taxon>Bacillota</taxon>
        <taxon>Bacilli</taxon>
        <taxon>Lactobacillales</taxon>
        <taxon>Streptococcaceae</taxon>
        <taxon>Streptococcus</taxon>
    </lineage>
</organism>
<gene>
    <name evidence="2" type="primary">wciD</name>
</gene>
<dbReference type="InterPro" id="IPR029044">
    <property type="entry name" value="Nucleotide-diphossugar_trans"/>
</dbReference>
<dbReference type="AlphaFoldDB" id="A0A1I9VZ12"/>
<evidence type="ECO:0000313" key="2">
    <source>
        <dbReference type="EMBL" id="APA19474.1"/>
    </source>
</evidence>
<dbReference type="SUPFAM" id="SSF53448">
    <property type="entry name" value="Nucleotide-diphospho-sugar transferases"/>
    <property type="match status" value="1"/>
</dbReference>